<reference evidence="5" key="1">
    <citation type="journal article" name="DNA Res.">
        <title>The physiological potential of anammox bacteria as revealed by their core genome structure.</title>
        <authorList>
            <person name="Okubo T."/>
            <person name="Toyoda A."/>
            <person name="Fukuhara K."/>
            <person name="Uchiyama I."/>
            <person name="Harigaya Y."/>
            <person name="Kuroiwa M."/>
            <person name="Suzuki T."/>
            <person name="Murakami Y."/>
            <person name="Suwa Y."/>
            <person name="Takami H."/>
        </authorList>
    </citation>
    <scope>NUCLEOTIDE SEQUENCE</scope>
    <source>
        <strain evidence="5">317325-3</strain>
    </source>
</reference>
<dbReference type="Pfam" id="PF09176">
    <property type="entry name" value="Mpt_N"/>
    <property type="match status" value="1"/>
</dbReference>
<evidence type="ECO:0000256" key="2">
    <source>
        <dbReference type="SAM" id="Phobius"/>
    </source>
</evidence>
<feature type="domain" description="Methylene-tetrahydromethanopterin dehydrogenase N-terminal" evidence="4">
    <location>
        <begin position="18"/>
        <end position="98"/>
    </location>
</feature>
<dbReference type="InterPro" id="IPR046346">
    <property type="entry name" value="Aminoacid_DH-like_N_sf"/>
</dbReference>
<name>A0A809R593_9PROT</name>
<dbReference type="SUPFAM" id="SSF51735">
    <property type="entry name" value="NAD(P)-binding Rossmann-fold domains"/>
    <property type="match status" value="1"/>
</dbReference>
<sequence length="296" mass="30645">MEKPAILHMLTPARNMSPFDVNMAIDAGYQHAQTYAGVTPADVAGLTQDAIFSRGPKGVRRTGIFIGGREIDVAEDMLRAAREAMTPPFVVSLFCDPSGGFTTAAAAVAALERALASHGGLAGKRFLILGAGPVGAAAAALAAGCGALVRLASHSSLARARGFTDMLAQRYRADVEPVCSDDAHRRGLLAEADILLGAAKAGVQVVSRDELGAAGRLVAAADLNAVPPEGIEGLGVLDDRKTLAAAPERAVGIGALAVGQVKYQTQRRLFERMLAGEAVTLGLAECFEMARAVCRE</sequence>
<dbReference type="GO" id="GO:0016491">
    <property type="term" value="F:oxidoreductase activity"/>
    <property type="evidence" value="ECO:0007669"/>
    <property type="project" value="UniProtKB-KW"/>
</dbReference>
<feature type="domain" description="Alanine dehydrogenase/pyridine nucleotide transhydrogenase NAD(H)-binding" evidence="3">
    <location>
        <begin position="120"/>
        <end position="200"/>
    </location>
</feature>
<dbReference type="EMBL" id="AP021857">
    <property type="protein sequence ID" value="BBO21868.1"/>
    <property type="molecule type" value="Genomic_DNA"/>
</dbReference>
<keyword evidence="2" id="KW-1133">Transmembrane helix</keyword>
<dbReference type="KEGG" id="ddz:DSYM_25670"/>
<keyword evidence="2" id="KW-0472">Membrane</keyword>
<feature type="transmembrane region" description="Helical" evidence="2">
    <location>
        <begin position="126"/>
        <end position="149"/>
    </location>
</feature>
<organism evidence="5 6">
    <name type="scientific">Candidatus Desulfobacillus denitrificans</name>
    <dbReference type="NCBI Taxonomy" id="2608985"/>
    <lineage>
        <taxon>Bacteria</taxon>
        <taxon>Pseudomonadati</taxon>
        <taxon>Pseudomonadota</taxon>
        <taxon>Betaproteobacteria</taxon>
        <taxon>Candidatus Desulfobacillus</taxon>
    </lineage>
</organism>
<proteinExistence type="predicted"/>
<dbReference type="InterPro" id="IPR037089">
    <property type="entry name" value="Methyl-teptahyd_DH_N_sf"/>
</dbReference>
<protein>
    <submittedName>
        <fullName evidence="5">Methylenetetrahydromethanopterin dehydrogenase</fullName>
    </submittedName>
</protein>
<dbReference type="Gene3D" id="3.40.50.10280">
    <property type="entry name" value="Methylene-tetrahydromethanopterin dehydrogenase, N-terminal domain"/>
    <property type="match status" value="1"/>
</dbReference>
<dbReference type="InterPro" id="IPR015259">
    <property type="entry name" value="Methyl-teptahyd_DH_N"/>
</dbReference>
<dbReference type="InterPro" id="IPR036291">
    <property type="entry name" value="NAD(P)-bd_dom_sf"/>
</dbReference>
<evidence type="ECO:0000259" key="3">
    <source>
        <dbReference type="Pfam" id="PF01262"/>
    </source>
</evidence>
<gene>
    <name evidence="5" type="ORF">DSYM_25670</name>
</gene>
<evidence type="ECO:0000259" key="4">
    <source>
        <dbReference type="Pfam" id="PF09176"/>
    </source>
</evidence>
<keyword evidence="1" id="KW-0560">Oxidoreductase</keyword>
<dbReference type="Gene3D" id="3.40.50.720">
    <property type="entry name" value="NAD(P)-binding Rossmann-like Domain"/>
    <property type="match status" value="1"/>
</dbReference>
<evidence type="ECO:0000313" key="5">
    <source>
        <dbReference type="EMBL" id="BBO21868.1"/>
    </source>
</evidence>
<dbReference type="Pfam" id="PF01262">
    <property type="entry name" value="AlaDh_PNT_C"/>
    <property type="match status" value="1"/>
</dbReference>
<dbReference type="Proteomes" id="UP000662914">
    <property type="component" value="Chromosome"/>
</dbReference>
<dbReference type="AlphaFoldDB" id="A0A809R593"/>
<keyword evidence="2" id="KW-0812">Transmembrane</keyword>
<evidence type="ECO:0000313" key="6">
    <source>
        <dbReference type="Proteomes" id="UP000662914"/>
    </source>
</evidence>
<dbReference type="InterPro" id="IPR007698">
    <property type="entry name" value="AlaDH/PNT_NAD(H)-bd"/>
</dbReference>
<accession>A0A809R593</accession>
<dbReference type="SUPFAM" id="SSF53223">
    <property type="entry name" value="Aminoacid dehydrogenase-like, N-terminal domain"/>
    <property type="match status" value="1"/>
</dbReference>
<evidence type="ECO:0000256" key="1">
    <source>
        <dbReference type="ARBA" id="ARBA00023002"/>
    </source>
</evidence>